<gene>
    <name evidence="4" type="ORF">ASZ90_015335</name>
</gene>
<comment type="caution">
    <text evidence="4">The sequence shown here is derived from an EMBL/GenBank/DDBJ whole genome shotgun (WGS) entry which is preliminary data.</text>
</comment>
<evidence type="ECO:0000259" key="3">
    <source>
        <dbReference type="Pfam" id="PF00155"/>
    </source>
</evidence>
<dbReference type="InterPro" id="IPR015421">
    <property type="entry name" value="PyrdxlP-dep_Trfase_major"/>
</dbReference>
<dbReference type="InterPro" id="IPR015424">
    <property type="entry name" value="PyrdxlP-dep_Trfase"/>
</dbReference>
<dbReference type="EC" id="4.1.1.81" evidence="4"/>
<proteinExistence type="predicted"/>
<reference evidence="4" key="1">
    <citation type="journal article" date="2015" name="Proc. Natl. Acad. Sci. U.S.A.">
        <title>Networks of energetic and metabolic interactions define dynamics in microbial communities.</title>
        <authorList>
            <person name="Embree M."/>
            <person name="Liu J.K."/>
            <person name="Al-Bassam M.M."/>
            <person name="Zengler K."/>
        </authorList>
    </citation>
    <scope>NUCLEOTIDE SEQUENCE</scope>
</reference>
<feature type="domain" description="Aminotransferase class I/classII large" evidence="3">
    <location>
        <begin position="51"/>
        <end position="321"/>
    </location>
</feature>
<dbReference type="PANTHER" id="PTHR42885:SF1">
    <property type="entry name" value="THREONINE-PHOSPHATE DECARBOXYLASE"/>
    <property type="match status" value="1"/>
</dbReference>
<dbReference type="GO" id="GO:0048472">
    <property type="term" value="F:threonine-phosphate decarboxylase activity"/>
    <property type="evidence" value="ECO:0007669"/>
    <property type="project" value="UniProtKB-EC"/>
</dbReference>
<keyword evidence="4" id="KW-0456">Lyase</keyword>
<evidence type="ECO:0000256" key="2">
    <source>
        <dbReference type="ARBA" id="ARBA00022898"/>
    </source>
</evidence>
<sequence length="327" mass="36541">MQDNPEKVVHGGVIKQLRESTGLQVIDFSANLNPWPPAVPLEFSLDEASYYPDDQYLLLKESIAQVCNRPVDEIAVGNGSIELIRVFCQATLAPGEGIRIDTPTFGEYAFSARLAGAVEARAGERARVAFVCNPNNPTGEIQSRGRILSRLCGSDLLFVDEAFIELSDPHQSVADVRDPALFVCRSLTKCFAIPGLRFGYAFGDPDLIARIETIRPPWSVNTFAEQYAIRAFRSYDLLRESRVRIAAEREWLTAALRDFPVTIHPSSVNFLLMTFPGDVTRLCNDLLTEGILVRDCHSFGLPDSIRIAVRTRDENRQLLEAMRRCVH</sequence>
<dbReference type="Gene3D" id="3.90.1150.10">
    <property type="entry name" value="Aspartate Aminotransferase, domain 1"/>
    <property type="match status" value="1"/>
</dbReference>
<organism evidence="4">
    <name type="scientific">hydrocarbon metagenome</name>
    <dbReference type="NCBI Taxonomy" id="938273"/>
    <lineage>
        <taxon>unclassified sequences</taxon>
        <taxon>metagenomes</taxon>
        <taxon>ecological metagenomes</taxon>
    </lineage>
</organism>
<dbReference type="AlphaFoldDB" id="A0A0W8F2D6"/>
<name>A0A0W8F2D6_9ZZZZ</name>
<dbReference type="PANTHER" id="PTHR42885">
    <property type="entry name" value="HISTIDINOL-PHOSPHATE AMINOTRANSFERASE-RELATED"/>
    <property type="match status" value="1"/>
</dbReference>
<dbReference type="Pfam" id="PF00155">
    <property type="entry name" value="Aminotran_1_2"/>
    <property type="match status" value="1"/>
</dbReference>
<dbReference type="GO" id="GO:0030170">
    <property type="term" value="F:pyridoxal phosphate binding"/>
    <property type="evidence" value="ECO:0007669"/>
    <property type="project" value="InterPro"/>
</dbReference>
<evidence type="ECO:0000256" key="1">
    <source>
        <dbReference type="ARBA" id="ARBA00001933"/>
    </source>
</evidence>
<keyword evidence="2" id="KW-0663">Pyridoxal phosphate</keyword>
<protein>
    <submittedName>
        <fullName evidence="4">L-threonine 3-o-phosphate decarboxylase</fullName>
        <ecNumber evidence="4">4.1.1.81</ecNumber>
    </submittedName>
</protein>
<comment type="cofactor">
    <cofactor evidence="1">
        <name>pyridoxal 5'-phosphate</name>
        <dbReference type="ChEBI" id="CHEBI:597326"/>
    </cofactor>
</comment>
<dbReference type="InterPro" id="IPR004839">
    <property type="entry name" value="Aminotransferase_I/II_large"/>
</dbReference>
<dbReference type="InterPro" id="IPR015422">
    <property type="entry name" value="PyrdxlP-dep_Trfase_small"/>
</dbReference>
<dbReference type="SUPFAM" id="SSF53383">
    <property type="entry name" value="PLP-dependent transferases"/>
    <property type="match status" value="1"/>
</dbReference>
<accession>A0A0W8F2D6</accession>
<dbReference type="EMBL" id="LNQE01001595">
    <property type="protein sequence ID" value="KUG15023.1"/>
    <property type="molecule type" value="Genomic_DNA"/>
</dbReference>
<evidence type="ECO:0000313" key="4">
    <source>
        <dbReference type="EMBL" id="KUG15023.1"/>
    </source>
</evidence>
<dbReference type="CDD" id="cd00609">
    <property type="entry name" value="AAT_like"/>
    <property type="match status" value="1"/>
</dbReference>
<dbReference type="Gene3D" id="3.40.640.10">
    <property type="entry name" value="Type I PLP-dependent aspartate aminotransferase-like (Major domain)"/>
    <property type="match status" value="1"/>
</dbReference>